<dbReference type="InterPro" id="IPR001128">
    <property type="entry name" value="Cyt_P450"/>
</dbReference>
<comment type="similarity">
    <text evidence="2 9">Belongs to the cytochrome P450 family.</text>
</comment>
<dbReference type="OMA" id="PQKWQLL"/>
<feature type="binding site" description="axial binding residue" evidence="8">
    <location>
        <position position="444"/>
    </location>
    <ligand>
        <name>heme</name>
        <dbReference type="ChEBI" id="CHEBI:30413"/>
    </ligand>
    <ligandPart>
        <name>Fe</name>
        <dbReference type="ChEBI" id="CHEBI:18248"/>
    </ligandPart>
</feature>
<reference evidence="11 12" key="1">
    <citation type="submission" date="2015-12" db="EMBL/GenBank/DDBJ databases">
        <title>The genome of Folsomia candida.</title>
        <authorList>
            <person name="Faddeeva A."/>
            <person name="Derks M.F."/>
            <person name="Anvar Y."/>
            <person name="Smit S."/>
            <person name="Van Straalen N."/>
            <person name="Roelofs D."/>
        </authorList>
    </citation>
    <scope>NUCLEOTIDE SEQUENCE [LARGE SCALE GENOMIC DNA]</scope>
    <source>
        <strain evidence="11 12">VU population</strain>
        <tissue evidence="11">Whole body</tissue>
    </source>
</reference>
<dbReference type="AlphaFoldDB" id="A0A226EJ81"/>
<dbReference type="PANTHER" id="PTHR24300">
    <property type="entry name" value="CYTOCHROME P450 508A4-RELATED"/>
    <property type="match status" value="1"/>
</dbReference>
<dbReference type="Proteomes" id="UP000198287">
    <property type="component" value="Unassembled WGS sequence"/>
</dbReference>
<dbReference type="GO" id="GO:0008395">
    <property type="term" value="F:steroid hydroxylase activity"/>
    <property type="evidence" value="ECO:0007669"/>
    <property type="project" value="TreeGrafter"/>
</dbReference>
<evidence type="ECO:0000256" key="9">
    <source>
        <dbReference type="RuleBase" id="RU000461"/>
    </source>
</evidence>
<comment type="caution">
    <text evidence="11">The sequence shown here is derived from an EMBL/GenBank/DDBJ whole genome shotgun (WGS) entry which is preliminary data.</text>
</comment>
<dbReference type="InterPro" id="IPR036396">
    <property type="entry name" value="Cyt_P450_sf"/>
</dbReference>
<comment type="cofactor">
    <cofactor evidence="1 8">
        <name>heme</name>
        <dbReference type="ChEBI" id="CHEBI:30413"/>
    </cofactor>
</comment>
<dbReference type="InterPro" id="IPR002401">
    <property type="entry name" value="Cyt_P450_E_grp-I"/>
</dbReference>
<keyword evidence="5 9" id="KW-0560">Oxidoreductase</keyword>
<keyword evidence="3 8" id="KW-0349">Heme</keyword>
<evidence type="ECO:0000256" key="2">
    <source>
        <dbReference type="ARBA" id="ARBA00010617"/>
    </source>
</evidence>
<keyword evidence="7 9" id="KW-0503">Monooxygenase</keyword>
<dbReference type="PRINTS" id="PR00463">
    <property type="entry name" value="EP450I"/>
</dbReference>
<dbReference type="Gene3D" id="1.10.630.10">
    <property type="entry name" value="Cytochrome P450"/>
    <property type="match status" value="1"/>
</dbReference>
<evidence type="ECO:0000256" key="10">
    <source>
        <dbReference type="SAM" id="Phobius"/>
    </source>
</evidence>
<evidence type="ECO:0000256" key="5">
    <source>
        <dbReference type="ARBA" id="ARBA00023002"/>
    </source>
</evidence>
<keyword evidence="10" id="KW-1133">Transmembrane helix</keyword>
<dbReference type="GO" id="GO:0005506">
    <property type="term" value="F:iron ion binding"/>
    <property type="evidence" value="ECO:0007669"/>
    <property type="project" value="InterPro"/>
</dbReference>
<dbReference type="GO" id="GO:0005737">
    <property type="term" value="C:cytoplasm"/>
    <property type="evidence" value="ECO:0007669"/>
    <property type="project" value="TreeGrafter"/>
</dbReference>
<evidence type="ECO:0000256" key="7">
    <source>
        <dbReference type="ARBA" id="ARBA00023033"/>
    </source>
</evidence>
<dbReference type="STRING" id="158441.A0A226EJ81"/>
<keyword evidence="12" id="KW-1185">Reference proteome</keyword>
<dbReference type="GO" id="GO:0016712">
    <property type="term" value="F:oxidoreductase activity, acting on paired donors, with incorporation or reduction of molecular oxygen, reduced flavin or flavoprotein as one donor, and incorporation of one atom of oxygen"/>
    <property type="evidence" value="ECO:0007669"/>
    <property type="project" value="TreeGrafter"/>
</dbReference>
<keyword evidence="10" id="KW-0812">Transmembrane</keyword>
<dbReference type="EMBL" id="LNIX01000003">
    <property type="protein sequence ID" value="OXA57692.1"/>
    <property type="molecule type" value="Genomic_DNA"/>
</dbReference>
<dbReference type="Pfam" id="PF00067">
    <property type="entry name" value="p450"/>
    <property type="match status" value="1"/>
</dbReference>
<gene>
    <name evidence="11" type="ORF">Fcan01_06402</name>
</gene>
<evidence type="ECO:0000313" key="12">
    <source>
        <dbReference type="Proteomes" id="UP000198287"/>
    </source>
</evidence>
<dbReference type="InterPro" id="IPR050182">
    <property type="entry name" value="Cytochrome_P450_fam2"/>
</dbReference>
<evidence type="ECO:0000313" key="11">
    <source>
        <dbReference type="EMBL" id="OXA57692.1"/>
    </source>
</evidence>
<dbReference type="PRINTS" id="PR00385">
    <property type="entry name" value="P450"/>
</dbReference>
<dbReference type="PANTHER" id="PTHR24300:SF376">
    <property type="entry name" value="CYTOCHROME P450 15A1"/>
    <property type="match status" value="1"/>
</dbReference>
<sequence>MDPILVTALMIVTIYMILFYIENRKPKRYPAGPVRFPFVGNFPQLLWKRLVNKRLRHEIYQDYAKDYGSMFSLKFGPYNCVVLNDPKLIKEAWNNYQLCGRPKLSGSSVRTGGTVRGILFQDGLEWIEQRRFALRHLRDFGFGKKSMEHLVLDEISELVENLKKDAGRPISTQNRFNIAVLNSLWRIVSGQRFSHDDKQLGNIMESINNSLNAPAMGLMFFFPWIKDFAPNVIGWNKYVEVVLVATNFVSKYVKERLQVLTVQEEPQDFIDVYINEIKTTGDAHSSFYGKRGEETMVGTLLDLFVAGAETTSTTLTYFFLYMALFPEKQGKVAEEIERIVGSRHPMLNDRDSMPYTEATIMETLRFSSMVPLGIFHRALEDTELGNQVIPKDTFVVANFATVHRSPEIWSDPDNFRPERFLSEDGLGVIKNDSLMPFSYGKRLCLGESLAKDELFLFTTSLLQQFSVGPDPTCATPLTSEQICANIISHPKPHNLVFSLRN</sequence>
<keyword evidence="6 8" id="KW-0408">Iron</keyword>
<evidence type="ECO:0000256" key="6">
    <source>
        <dbReference type="ARBA" id="ARBA00023004"/>
    </source>
</evidence>
<dbReference type="GO" id="GO:0020037">
    <property type="term" value="F:heme binding"/>
    <property type="evidence" value="ECO:0007669"/>
    <property type="project" value="InterPro"/>
</dbReference>
<evidence type="ECO:0000256" key="8">
    <source>
        <dbReference type="PIRSR" id="PIRSR602401-1"/>
    </source>
</evidence>
<organism evidence="11 12">
    <name type="scientific">Folsomia candida</name>
    <name type="common">Springtail</name>
    <dbReference type="NCBI Taxonomy" id="158441"/>
    <lineage>
        <taxon>Eukaryota</taxon>
        <taxon>Metazoa</taxon>
        <taxon>Ecdysozoa</taxon>
        <taxon>Arthropoda</taxon>
        <taxon>Hexapoda</taxon>
        <taxon>Collembola</taxon>
        <taxon>Entomobryomorpha</taxon>
        <taxon>Isotomoidea</taxon>
        <taxon>Isotomidae</taxon>
        <taxon>Proisotominae</taxon>
        <taxon>Folsomia</taxon>
    </lineage>
</organism>
<dbReference type="OrthoDB" id="1055148at2759"/>
<evidence type="ECO:0000256" key="1">
    <source>
        <dbReference type="ARBA" id="ARBA00001971"/>
    </source>
</evidence>
<dbReference type="PROSITE" id="PS00086">
    <property type="entry name" value="CYTOCHROME_P450"/>
    <property type="match status" value="1"/>
</dbReference>
<name>A0A226EJ81_FOLCA</name>
<protein>
    <submittedName>
        <fullName evidence="11">Farnesoate epoxidase</fullName>
    </submittedName>
</protein>
<keyword evidence="4 8" id="KW-0479">Metal-binding</keyword>
<dbReference type="InterPro" id="IPR017972">
    <property type="entry name" value="Cyt_P450_CS"/>
</dbReference>
<feature type="transmembrane region" description="Helical" evidence="10">
    <location>
        <begin position="6"/>
        <end position="21"/>
    </location>
</feature>
<dbReference type="SUPFAM" id="SSF48264">
    <property type="entry name" value="Cytochrome P450"/>
    <property type="match status" value="1"/>
</dbReference>
<dbReference type="GO" id="GO:0006082">
    <property type="term" value="P:organic acid metabolic process"/>
    <property type="evidence" value="ECO:0007669"/>
    <property type="project" value="TreeGrafter"/>
</dbReference>
<dbReference type="GO" id="GO:0006805">
    <property type="term" value="P:xenobiotic metabolic process"/>
    <property type="evidence" value="ECO:0007669"/>
    <property type="project" value="TreeGrafter"/>
</dbReference>
<accession>A0A226EJ81</accession>
<keyword evidence="10" id="KW-0472">Membrane</keyword>
<evidence type="ECO:0000256" key="3">
    <source>
        <dbReference type="ARBA" id="ARBA00022617"/>
    </source>
</evidence>
<evidence type="ECO:0000256" key="4">
    <source>
        <dbReference type="ARBA" id="ARBA00022723"/>
    </source>
</evidence>
<proteinExistence type="inferred from homology"/>
<dbReference type="FunFam" id="1.10.630.10:FF:000036">
    <property type="entry name" value="CYtochrome P450 family"/>
    <property type="match status" value="1"/>
</dbReference>